<dbReference type="InterPro" id="IPR036097">
    <property type="entry name" value="HisK_dim/P_sf"/>
</dbReference>
<comment type="caution">
    <text evidence="18">The sequence shown here is derived from an EMBL/GenBank/DDBJ whole genome shotgun (WGS) entry which is preliminary data.</text>
</comment>
<comment type="subcellular location">
    <subcellularLocation>
        <location evidence="2">Cell membrane</location>
        <topology evidence="2">Multi-pass membrane protein</topology>
    </subcellularLocation>
</comment>
<evidence type="ECO:0000256" key="12">
    <source>
        <dbReference type="ARBA" id="ARBA00023012"/>
    </source>
</evidence>
<protein>
    <recommendedName>
        <fullName evidence="3">histidine kinase</fullName>
        <ecNumber evidence="3">2.7.13.3</ecNumber>
    </recommendedName>
</protein>
<evidence type="ECO:0000256" key="11">
    <source>
        <dbReference type="ARBA" id="ARBA00022989"/>
    </source>
</evidence>
<evidence type="ECO:0000259" key="17">
    <source>
        <dbReference type="PROSITE" id="PS50885"/>
    </source>
</evidence>
<dbReference type="EMBL" id="MPKA01000087">
    <property type="protein sequence ID" value="OLU45277.1"/>
    <property type="molecule type" value="Genomic_DNA"/>
</dbReference>
<dbReference type="Proteomes" id="UP000186705">
    <property type="component" value="Unassembled WGS sequence"/>
</dbReference>
<keyword evidence="11 15" id="KW-1133">Transmembrane helix</keyword>
<keyword evidence="6" id="KW-0808">Transferase</keyword>
<dbReference type="GeneID" id="78276083"/>
<dbReference type="GO" id="GO:0005524">
    <property type="term" value="F:ATP binding"/>
    <property type="evidence" value="ECO:0007669"/>
    <property type="project" value="UniProtKB-KW"/>
</dbReference>
<evidence type="ECO:0000256" key="8">
    <source>
        <dbReference type="ARBA" id="ARBA00022741"/>
    </source>
</evidence>
<evidence type="ECO:0000256" key="9">
    <source>
        <dbReference type="ARBA" id="ARBA00022777"/>
    </source>
</evidence>
<dbReference type="PROSITE" id="PS50885">
    <property type="entry name" value="HAMP"/>
    <property type="match status" value="1"/>
</dbReference>
<dbReference type="SUPFAM" id="SSF55874">
    <property type="entry name" value="ATPase domain of HSP90 chaperone/DNA topoisomerase II/histidine kinase"/>
    <property type="match status" value="1"/>
</dbReference>
<keyword evidence="7 15" id="KW-0812">Transmembrane</keyword>
<dbReference type="RefSeq" id="WP_076341933.1">
    <property type="nucleotide sequence ID" value="NZ_CAMNTW010000005.1"/>
</dbReference>
<dbReference type="Pfam" id="PF02518">
    <property type="entry name" value="HATPase_c"/>
    <property type="match status" value="1"/>
</dbReference>
<name>A0A1U7NL07_9FIRM</name>
<dbReference type="InterPro" id="IPR005467">
    <property type="entry name" value="His_kinase_dom"/>
</dbReference>
<keyword evidence="19" id="KW-1185">Reference proteome</keyword>
<evidence type="ECO:0000256" key="5">
    <source>
        <dbReference type="ARBA" id="ARBA00022553"/>
    </source>
</evidence>
<evidence type="ECO:0000256" key="10">
    <source>
        <dbReference type="ARBA" id="ARBA00022840"/>
    </source>
</evidence>
<keyword evidence="4" id="KW-1003">Cell membrane</keyword>
<dbReference type="Gene3D" id="3.30.565.10">
    <property type="entry name" value="Histidine kinase-like ATPase, C-terminal domain"/>
    <property type="match status" value="1"/>
</dbReference>
<evidence type="ECO:0000259" key="16">
    <source>
        <dbReference type="PROSITE" id="PS50109"/>
    </source>
</evidence>
<feature type="region of interest" description="Disordered" evidence="14">
    <location>
        <begin position="459"/>
        <end position="479"/>
    </location>
</feature>
<dbReference type="SUPFAM" id="SSF47384">
    <property type="entry name" value="Homodimeric domain of signal transducing histidine kinase"/>
    <property type="match status" value="1"/>
</dbReference>
<reference evidence="18 19" key="1">
    <citation type="submission" date="2016-11" db="EMBL/GenBank/DDBJ databases">
        <title>Description of two novel members of the family Erysipelotrichaceae: Ileibacterium lipovorans gen. nov., sp. nov. and Dubosiella newyorkensis, gen. nov., sp. nov.</title>
        <authorList>
            <person name="Cox L.M."/>
            <person name="Sohn J."/>
            <person name="Tyrrell K.L."/>
            <person name="Citron D.M."/>
            <person name="Lawson P.A."/>
            <person name="Patel N.B."/>
            <person name="Iizumi T."/>
            <person name="Perez-Perez G.I."/>
            <person name="Goldstein E.J."/>
            <person name="Blaser M.J."/>
        </authorList>
    </citation>
    <scope>NUCLEOTIDE SEQUENCE [LARGE SCALE GENOMIC DNA]</scope>
    <source>
        <strain evidence="18 19">NYU-BL-A4</strain>
    </source>
</reference>
<evidence type="ECO:0000256" key="1">
    <source>
        <dbReference type="ARBA" id="ARBA00000085"/>
    </source>
</evidence>
<dbReference type="SMART" id="SM00388">
    <property type="entry name" value="HisKA"/>
    <property type="match status" value="1"/>
</dbReference>
<feature type="transmembrane region" description="Helical" evidence="15">
    <location>
        <begin position="18"/>
        <end position="37"/>
    </location>
</feature>
<feature type="transmembrane region" description="Helical" evidence="15">
    <location>
        <begin position="178"/>
        <end position="200"/>
    </location>
</feature>
<gene>
    <name evidence="18" type="ORF">BO225_09035</name>
</gene>
<accession>A0A1U7NL07</accession>
<keyword evidence="8" id="KW-0547">Nucleotide-binding</keyword>
<comment type="catalytic activity">
    <reaction evidence="1">
        <text>ATP + protein L-histidine = ADP + protein N-phospho-L-histidine.</text>
        <dbReference type="EC" id="2.7.13.3"/>
    </reaction>
</comment>
<dbReference type="InterPro" id="IPR003594">
    <property type="entry name" value="HATPase_dom"/>
</dbReference>
<dbReference type="InterPro" id="IPR036890">
    <property type="entry name" value="HATPase_C_sf"/>
</dbReference>
<dbReference type="InterPro" id="IPR003660">
    <property type="entry name" value="HAMP_dom"/>
</dbReference>
<evidence type="ECO:0000313" key="19">
    <source>
        <dbReference type="Proteomes" id="UP000186705"/>
    </source>
</evidence>
<keyword evidence="13 15" id="KW-0472">Membrane</keyword>
<dbReference type="InterPro" id="IPR050398">
    <property type="entry name" value="HssS/ArlS-like"/>
</dbReference>
<evidence type="ECO:0000256" key="6">
    <source>
        <dbReference type="ARBA" id="ARBA00022679"/>
    </source>
</evidence>
<dbReference type="CDD" id="cd00082">
    <property type="entry name" value="HisKA"/>
    <property type="match status" value="1"/>
</dbReference>
<dbReference type="GO" id="GO:0000155">
    <property type="term" value="F:phosphorelay sensor kinase activity"/>
    <property type="evidence" value="ECO:0007669"/>
    <property type="project" value="InterPro"/>
</dbReference>
<dbReference type="EC" id="2.7.13.3" evidence="3"/>
<dbReference type="AlphaFoldDB" id="A0A1U7NL07"/>
<evidence type="ECO:0000313" key="18">
    <source>
        <dbReference type="EMBL" id="OLU45277.1"/>
    </source>
</evidence>
<dbReference type="STRING" id="1862672.BO225_09035"/>
<evidence type="ECO:0000256" key="3">
    <source>
        <dbReference type="ARBA" id="ARBA00012438"/>
    </source>
</evidence>
<keyword evidence="9 18" id="KW-0418">Kinase</keyword>
<dbReference type="InterPro" id="IPR003661">
    <property type="entry name" value="HisK_dim/P_dom"/>
</dbReference>
<dbReference type="PROSITE" id="PS50109">
    <property type="entry name" value="HIS_KIN"/>
    <property type="match status" value="1"/>
</dbReference>
<evidence type="ECO:0000256" key="15">
    <source>
        <dbReference type="SAM" id="Phobius"/>
    </source>
</evidence>
<dbReference type="Pfam" id="PF00672">
    <property type="entry name" value="HAMP"/>
    <property type="match status" value="1"/>
</dbReference>
<feature type="domain" description="Histidine kinase" evidence="16">
    <location>
        <begin position="256"/>
        <end position="457"/>
    </location>
</feature>
<dbReference type="Gene3D" id="6.10.340.10">
    <property type="match status" value="1"/>
</dbReference>
<keyword evidence="5" id="KW-0597">Phosphoprotein</keyword>
<dbReference type="OrthoDB" id="9780718at2"/>
<dbReference type="Gene3D" id="1.10.287.130">
    <property type="match status" value="1"/>
</dbReference>
<keyword evidence="10" id="KW-0067">ATP-binding</keyword>
<evidence type="ECO:0000256" key="2">
    <source>
        <dbReference type="ARBA" id="ARBA00004651"/>
    </source>
</evidence>
<proteinExistence type="predicted"/>
<evidence type="ECO:0000256" key="7">
    <source>
        <dbReference type="ARBA" id="ARBA00022692"/>
    </source>
</evidence>
<feature type="domain" description="HAMP" evidence="17">
    <location>
        <begin position="197"/>
        <end position="248"/>
    </location>
</feature>
<evidence type="ECO:0000256" key="4">
    <source>
        <dbReference type="ARBA" id="ARBA00022475"/>
    </source>
</evidence>
<dbReference type="GO" id="GO:0005886">
    <property type="term" value="C:plasma membrane"/>
    <property type="evidence" value="ECO:0007669"/>
    <property type="project" value="UniProtKB-SubCell"/>
</dbReference>
<dbReference type="CDD" id="cd06225">
    <property type="entry name" value="HAMP"/>
    <property type="match status" value="1"/>
</dbReference>
<dbReference type="SMART" id="SM00387">
    <property type="entry name" value="HATPase_c"/>
    <property type="match status" value="1"/>
</dbReference>
<keyword evidence="12" id="KW-0902">Two-component regulatory system</keyword>
<evidence type="ECO:0000256" key="14">
    <source>
        <dbReference type="SAM" id="MobiDB-lite"/>
    </source>
</evidence>
<dbReference type="Pfam" id="PF00512">
    <property type="entry name" value="HisKA"/>
    <property type="match status" value="1"/>
</dbReference>
<sequence>MKHKLGFYFKKLSLTQQVLMIILVMLIFLTLFFTFFLNKNIEITISNQMYSVMDSRQKPILSALEANEPVTFDNDLFRYLSTDSVQTNCMIEDDTIQFLTIPEHSFKNDAFYNFLIVKADQMLQEGVSEMHGTIEVDDGPYYYLLEKCISRGKPVIVASFMDDTYASEFRSSLIDSTVYVMVVAFSLILMILMIWAFSIIHPLNQIRVYISQIKQGKDVELNIKREDEIGEVARELISMKEELSKQQNAKEEMIHNISHDLKTPIATIKSYSESIKDGIYPYGDLESSVDVILNNAQRLEDKVHSLLYLNRIEYLITTDAEGVVTNMKEVVEQVVLNSAVIDPDIRLITDVEEVFFDGLLEGWRVAIENIMENAFRYAKTYIKIVVRENDIRIYNDGPKMPEDRIETLFKPYEKGEGGRFGLGLSIVSKVTKTNHYIVKGYNTDDGVCFRIYRPITQKKGHKRGKNNVGSRNDWQRDHR</sequence>
<dbReference type="PANTHER" id="PTHR45528">
    <property type="entry name" value="SENSOR HISTIDINE KINASE CPXA"/>
    <property type="match status" value="1"/>
</dbReference>
<organism evidence="18 19">
    <name type="scientific">Dubosiella newyorkensis</name>
    <dbReference type="NCBI Taxonomy" id="1862672"/>
    <lineage>
        <taxon>Bacteria</taxon>
        <taxon>Bacillati</taxon>
        <taxon>Bacillota</taxon>
        <taxon>Erysipelotrichia</taxon>
        <taxon>Erysipelotrichales</taxon>
        <taxon>Erysipelotrichaceae</taxon>
        <taxon>Dubosiella</taxon>
    </lineage>
</organism>
<evidence type="ECO:0000256" key="13">
    <source>
        <dbReference type="ARBA" id="ARBA00023136"/>
    </source>
</evidence>
<dbReference type="PANTHER" id="PTHR45528:SF1">
    <property type="entry name" value="SENSOR HISTIDINE KINASE CPXA"/>
    <property type="match status" value="1"/>
</dbReference>